<comment type="subcellular location">
    <subcellularLocation>
        <location evidence="2">Cell envelope</location>
    </subcellularLocation>
</comment>
<feature type="binding site" evidence="8">
    <location>
        <position position="42"/>
    </location>
    <ligand>
        <name>Mg(2+)</name>
        <dbReference type="ChEBI" id="CHEBI:18420"/>
    </ligand>
</feature>
<comment type="similarity">
    <text evidence="3">Belongs to the [NiFe]/[NiFeSe] hydrogenase large subunit family.</text>
</comment>
<gene>
    <name evidence="9" type="ORF">IAC54_03665</name>
</gene>
<dbReference type="GO" id="GO:0030313">
    <property type="term" value="C:cell envelope"/>
    <property type="evidence" value="ECO:0007669"/>
    <property type="project" value="UniProtKB-SubCell"/>
</dbReference>
<dbReference type="Gene3D" id="1.10.645.10">
    <property type="entry name" value="Cytochrome-c3 Hydrogenase, chain B"/>
    <property type="match status" value="1"/>
</dbReference>
<evidence type="ECO:0000313" key="10">
    <source>
        <dbReference type="Proteomes" id="UP000823636"/>
    </source>
</evidence>
<feature type="binding site" evidence="8">
    <location>
        <position position="551"/>
    </location>
    <ligand>
        <name>Ni(2+)</name>
        <dbReference type="ChEBI" id="CHEBI:49786"/>
    </ligand>
</feature>
<evidence type="ECO:0000256" key="7">
    <source>
        <dbReference type="ARBA" id="ARBA00023002"/>
    </source>
</evidence>
<evidence type="ECO:0000256" key="2">
    <source>
        <dbReference type="ARBA" id="ARBA00004196"/>
    </source>
</evidence>
<feature type="binding site" evidence="8">
    <location>
        <position position="61"/>
    </location>
    <ligand>
        <name>Ni(2+)</name>
        <dbReference type="ChEBI" id="CHEBI:49786"/>
    </ligand>
</feature>
<reference evidence="9" key="2">
    <citation type="journal article" date="2021" name="PeerJ">
        <title>Extensive microbial diversity within the chicken gut microbiome revealed by metagenomics and culture.</title>
        <authorList>
            <person name="Gilroy R."/>
            <person name="Ravi A."/>
            <person name="Getino M."/>
            <person name="Pursley I."/>
            <person name="Horton D.L."/>
            <person name="Alikhan N.F."/>
            <person name="Baker D."/>
            <person name="Gharbi K."/>
            <person name="Hall N."/>
            <person name="Watson M."/>
            <person name="Adriaenssens E.M."/>
            <person name="Foster-Nyarko E."/>
            <person name="Jarju S."/>
            <person name="Secka A."/>
            <person name="Antonio M."/>
            <person name="Oren A."/>
            <person name="Chaudhuri R.R."/>
            <person name="La Ragione R."/>
            <person name="Hildebrand F."/>
            <person name="Pallen M.J."/>
        </authorList>
    </citation>
    <scope>NUCLEOTIDE SEQUENCE</scope>
    <source>
        <strain evidence="9">G3-4614</strain>
    </source>
</reference>
<name>A0A9D9E3E6_9BACT</name>
<evidence type="ECO:0000256" key="4">
    <source>
        <dbReference type="ARBA" id="ARBA00011771"/>
    </source>
</evidence>
<dbReference type="PANTHER" id="PTHR42958:SF2">
    <property type="entry name" value="UPTAKE HYDROGENASE LARGE SUBUNIT"/>
    <property type="match status" value="1"/>
</dbReference>
<dbReference type="PROSITE" id="PS00508">
    <property type="entry name" value="NI_HGENASE_L_2"/>
    <property type="match status" value="1"/>
</dbReference>
<keyword evidence="6 8" id="KW-0479">Metal-binding</keyword>
<protein>
    <submittedName>
        <fullName evidence="9">Nickel-dependent hydrogenase large subunit</fullName>
    </submittedName>
</protein>
<feature type="binding site" evidence="8">
    <location>
        <position position="557"/>
    </location>
    <ligand>
        <name>Mg(2+)</name>
        <dbReference type="ChEBI" id="CHEBI:18420"/>
    </ligand>
</feature>
<dbReference type="EMBL" id="JADIMW010000036">
    <property type="protein sequence ID" value="MBO8437982.1"/>
    <property type="molecule type" value="Genomic_DNA"/>
</dbReference>
<feature type="binding site" evidence="8">
    <location>
        <position position="64"/>
    </location>
    <ligand>
        <name>Fe cation</name>
        <dbReference type="ChEBI" id="CHEBI:24875"/>
    </ligand>
</feature>
<evidence type="ECO:0000256" key="5">
    <source>
        <dbReference type="ARBA" id="ARBA00022596"/>
    </source>
</evidence>
<feature type="binding site" evidence="8">
    <location>
        <position position="503"/>
    </location>
    <ligand>
        <name>Mg(2+)</name>
        <dbReference type="ChEBI" id="CHEBI:18420"/>
    </ligand>
</feature>
<dbReference type="PANTHER" id="PTHR42958">
    <property type="entry name" value="HYDROGENASE-2 LARGE CHAIN"/>
    <property type="match status" value="1"/>
</dbReference>
<comment type="cofactor">
    <cofactor evidence="8">
        <name>Fe cation</name>
        <dbReference type="ChEBI" id="CHEBI:24875"/>
    </cofactor>
</comment>
<dbReference type="GO" id="GO:0008901">
    <property type="term" value="F:ferredoxin hydrogenase activity"/>
    <property type="evidence" value="ECO:0007669"/>
    <property type="project" value="InterPro"/>
</dbReference>
<dbReference type="GO" id="GO:0016151">
    <property type="term" value="F:nickel cation binding"/>
    <property type="evidence" value="ECO:0007669"/>
    <property type="project" value="InterPro"/>
</dbReference>
<feature type="binding site" evidence="8">
    <location>
        <position position="64"/>
    </location>
    <ligand>
        <name>Ni(2+)</name>
        <dbReference type="ChEBI" id="CHEBI:49786"/>
    </ligand>
</feature>
<comment type="cofactor">
    <cofactor evidence="1 8">
        <name>Ni(2+)</name>
        <dbReference type="ChEBI" id="CHEBI:49786"/>
    </cofactor>
</comment>
<dbReference type="InterPro" id="IPR001501">
    <property type="entry name" value="Ni-dep_hyd_lsu"/>
</dbReference>
<dbReference type="SUPFAM" id="SSF56762">
    <property type="entry name" value="HydB/Nqo4-like"/>
    <property type="match status" value="1"/>
</dbReference>
<keyword evidence="8" id="KW-0460">Magnesium</keyword>
<evidence type="ECO:0000256" key="8">
    <source>
        <dbReference type="PIRSR" id="PIRSR601501-1"/>
    </source>
</evidence>
<keyword evidence="5 8" id="KW-0533">Nickel</keyword>
<evidence type="ECO:0000313" key="9">
    <source>
        <dbReference type="EMBL" id="MBO8437982.1"/>
    </source>
</evidence>
<comment type="caution">
    <text evidence="9">The sequence shown here is derived from an EMBL/GenBank/DDBJ whole genome shotgun (WGS) entry which is preliminary data.</text>
</comment>
<feature type="binding site" evidence="8">
    <location>
        <position position="554"/>
    </location>
    <ligand>
        <name>Fe cation</name>
        <dbReference type="ChEBI" id="CHEBI:24875"/>
    </ligand>
</feature>
<keyword evidence="7" id="KW-0560">Oxidoreductase</keyword>
<dbReference type="Pfam" id="PF00374">
    <property type="entry name" value="NiFeSe_Hases"/>
    <property type="match status" value="1"/>
</dbReference>
<organism evidence="9 10">
    <name type="scientific">Candidatus Caccoplasma merdipullorum</name>
    <dbReference type="NCBI Taxonomy" id="2840718"/>
    <lineage>
        <taxon>Bacteria</taxon>
        <taxon>Pseudomonadati</taxon>
        <taxon>Bacteroidota</taxon>
        <taxon>Bacteroidia</taxon>
        <taxon>Bacteroidales</taxon>
        <taxon>Bacteroidaceae</taxon>
        <taxon>Bacteroidaceae incertae sedis</taxon>
        <taxon>Candidatus Caccoplasma</taxon>
    </lineage>
</organism>
<evidence type="ECO:0000256" key="1">
    <source>
        <dbReference type="ARBA" id="ARBA00001967"/>
    </source>
</evidence>
<comment type="subunit">
    <text evidence="4">Heterodimer of a large and a small subunit.</text>
</comment>
<evidence type="ECO:0000256" key="3">
    <source>
        <dbReference type="ARBA" id="ARBA00009292"/>
    </source>
</evidence>
<evidence type="ECO:0000256" key="6">
    <source>
        <dbReference type="ARBA" id="ARBA00022723"/>
    </source>
</evidence>
<dbReference type="InterPro" id="IPR029014">
    <property type="entry name" value="NiFe-Hase_large"/>
</dbReference>
<keyword evidence="8" id="KW-0408">Iron</keyword>
<sequence>MMQRVVVDPVTRIEGHLRIEAEIENGIIKKAFSSGTMVRGIEIIARDRDPREVWAYVGRVCGVCTSIHSLCSVRSVENALGIVVPPNAERVRSLMQIALTLQDHITHFYQLQGFDWIDVVSALKADPAESAAIAQSMSDWDKNSTGYFKDVQRKLKNFVDAGSLGIFANGYWGNPLYKLPPAVNLIGTAHYLDALEIQKEIVKVQTIFGGKNPHPNYLVGGMACAVDINSPNAINMERLSFVAEIIELGMEFVNKVYLPDVLAIASYYPEWTQYGGGVVNYLSYGDYPTGSYGETSTYKSPRGIVMGRNLNEVAEFDPYDMDGLKEFVYNSWYDYSAGRDKGLHPSVGETRLDYSGPKPPYSWLGGDKPYSWIKTPRYKGAAMETGPLARFAVGLASGRDDYREITDRCLKKLGVTRKALFSTIGRILARAMEATLIASWQKEFYIQLVENIKSGDERMFNGIYWEPESWPESVQGVGLAEAPRGSLAHYVDIRDKKVCNYQMVVPTTWNASPRDANGQLSPFEASLVGTPVINPEVPLEILRTIHSFDPCMACAVHTYDETGEHVHRISVL</sequence>
<proteinExistence type="inferred from homology"/>
<accession>A0A9D9E3E6</accession>
<reference evidence="9" key="1">
    <citation type="submission" date="2020-10" db="EMBL/GenBank/DDBJ databases">
        <authorList>
            <person name="Gilroy R."/>
        </authorList>
    </citation>
    <scope>NUCLEOTIDE SEQUENCE</scope>
    <source>
        <strain evidence="9">G3-4614</strain>
    </source>
</reference>
<dbReference type="AlphaFoldDB" id="A0A9D9E3E6"/>
<dbReference type="FunFam" id="1.10.645.10:FF:000002">
    <property type="entry name" value="Hydrogenase 2 large subunit"/>
    <property type="match status" value="1"/>
</dbReference>
<dbReference type="Proteomes" id="UP000823636">
    <property type="component" value="Unassembled WGS sequence"/>
</dbReference>
<dbReference type="InterPro" id="IPR018194">
    <property type="entry name" value="Ni-dep_hyd_lsu_Ni_BS"/>
</dbReference>
<dbReference type="InterPro" id="IPR050867">
    <property type="entry name" value="NiFe/NiFeSe_hydrgnase_LSU"/>
</dbReference>